<evidence type="ECO:0000256" key="5">
    <source>
        <dbReference type="SAM" id="SignalP"/>
    </source>
</evidence>
<dbReference type="EMBL" id="JAAQOM010000029">
    <property type="protein sequence ID" value="NIA57840.1"/>
    <property type="molecule type" value="Genomic_DNA"/>
</dbReference>
<organism evidence="7 8">
    <name type="scientific">Telluria antibiotica</name>
    <dbReference type="NCBI Taxonomy" id="2717319"/>
    <lineage>
        <taxon>Bacteria</taxon>
        <taxon>Pseudomonadati</taxon>
        <taxon>Pseudomonadota</taxon>
        <taxon>Betaproteobacteria</taxon>
        <taxon>Burkholderiales</taxon>
        <taxon>Oxalobacteraceae</taxon>
        <taxon>Telluria group</taxon>
        <taxon>Telluria</taxon>
    </lineage>
</organism>
<dbReference type="Gene3D" id="3.30.1150.10">
    <property type="match status" value="1"/>
</dbReference>
<evidence type="ECO:0000256" key="2">
    <source>
        <dbReference type="ARBA" id="ARBA00022692"/>
    </source>
</evidence>
<dbReference type="Pfam" id="PF03544">
    <property type="entry name" value="TonB_C"/>
    <property type="match status" value="1"/>
</dbReference>
<comment type="caution">
    <text evidence="7">The sequence shown here is derived from an EMBL/GenBank/DDBJ whole genome shotgun (WGS) entry which is preliminary data.</text>
</comment>
<evidence type="ECO:0000256" key="1">
    <source>
        <dbReference type="ARBA" id="ARBA00004167"/>
    </source>
</evidence>
<proteinExistence type="predicted"/>
<feature type="domain" description="TonB C-terminal" evidence="6">
    <location>
        <begin position="27"/>
        <end position="122"/>
    </location>
</feature>
<dbReference type="InterPro" id="IPR006260">
    <property type="entry name" value="TonB/TolA_C"/>
</dbReference>
<keyword evidence="4" id="KW-0472">Membrane</keyword>
<sequence>MKNVPANVASILILAGAALPTAGALAQTYPPVGPQYCAKPEYRKEALRYELEGKATVRYTMSPEGRMIDVTVVKSSGWRLLDEATMTFVSSCAFPPEQIAAFQGKTYPLQYVWSLDRHDPHPALVADSCQASPIFAGLKLFDDQPSDEHGQKVRFLVDVAGQPYGIKSEGGSLDAATAGQLAAYVQSCHFAFDPKVVPKPRTDAMFGRLLMR</sequence>
<dbReference type="InterPro" id="IPR037682">
    <property type="entry name" value="TonB_C"/>
</dbReference>
<name>A0ABX0PL67_9BURK</name>
<feature type="signal peptide" evidence="5">
    <location>
        <begin position="1"/>
        <end position="26"/>
    </location>
</feature>
<evidence type="ECO:0000256" key="4">
    <source>
        <dbReference type="ARBA" id="ARBA00023136"/>
    </source>
</evidence>
<dbReference type="Proteomes" id="UP000716322">
    <property type="component" value="Unassembled WGS sequence"/>
</dbReference>
<dbReference type="PROSITE" id="PS52015">
    <property type="entry name" value="TONB_CTD"/>
    <property type="match status" value="1"/>
</dbReference>
<keyword evidence="8" id="KW-1185">Reference proteome</keyword>
<comment type="subcellular location">
    <subcellularLocation>
        <location evidence="1">Membrane</location>
        <topology evidence="1">Single-pass membrane protein</topology>
    </subcellularLocation>
</comment>
<keyword evidence="2" id="KW-0812">Transmembrane</keyword>
<dbReference type="SUPFAM" id="SSF74653">
    <property type="entry name" value="TolA/TonB C-terminal domain"/>
    <property type="match status" value="1"/>
</dbReference>
<dbReference type="NCBIfam" id="TIGR01352">
    <property type="entry name" value="tonB_Cterm"/>
    <property type="match status" value="1"/>
</dbReference>
<evidence type="ECO:0000313" key="7">
    <source>
        <dbReference type="EMBL" id="NIA57840.1"/>
    </source>
</evidence>
<gene>
    <name evidence="7" type="ORF">HAV22_29865</name>
</gene>
<keyword evidence="5" id="KW-0732">Signal</keyword>
<reference evidence="7 8" key="1">
    <citation type="submission" date="2020-03" db="EMBL/GenBank/DDBJ databases">
        <title>Genome sequence of strain Massilia sp. TW-1.</title>
        <authorList>
            <person name="Chaudhary D.K."/>
        </authorList>
    </citation>
    <scope>NUCLEOTIDE SEQUENCE [LARGE SCALE GENOMIC DNA]</scope>
    <source>
        <strain evidence="7 8">TW-1</strain>
    </source>
</reference>
<evidence type="ECO:0000256" key="3">
    <source>
        <dbReference type="ARBA" id="ARBA00022989"/>
    </source>
</evidence>
<evidence type="ECO:0000313" key="8">
    <source>
        <dbReference type="Proteomes" id="UP000716322"/>
    </source>
</evidence>
<evidence type="ECO:0000259" key="6">
    <source>
        <dbReference type="PROSITE" id="PS52015"/>
    </source>
</evidence>
<accession>A0ABX0PL67</accession>
<dbReference type="RefSeq" id="WP_166865185.1">
    <property type="nucleotide sequence ID" value="NZ_JAAQOM010000029.1"/>
</dbReference>
<keyword evidence="3" id="KW-1133">Transmembrane helix</keyword>
<feature type="chain" id="PRO_5045814060" evidence="5">
    <location>
        <begin position="27"/>
        <end position="212"/>
    </location>
</feature>
<protein>
    <submittedName>
        <fullName evidence="7">TonB family protein</fullName>
    </submittedName>
</protein>